<dbReference type="Proteomes" id="UP000826195">
    <property type="component" value="Unassembled WGS sequence"/>
</dbReference>
<name>A0AAV7HWR5_COTGL</name>
<dbReference type="AlphaFoldDB" id="A0AAV7HWR5"/>
<dbReference type="Gene3D" id="1.50.10.100">
    <property type="entry name" value="Chondroitin AC/alginate lyase"/>
    <property type="match status" value="1"/>
</dbReference>
<proteinExistence type="predicted"/>
<comment type="caution">
    <text evidence="1">The sequence shown here is derived from an EMBL/GenBank/DDBJ whole genome shotgun (WGS) entry which is preliminary data.</text>
</comment>
<evidence type="ECO:0000313" key="1">
    <source>
        <dbReference type="EMBL" id="KAH0535569.1"/>
    </source>
</evidence>
<dbReference type="EMBL" id="JAHXZJ010002982">
    <property type="protein sequence ID" value="KAH0535569.1"/>
    <property type="molecule type" value="Genomic_DNA"/>
</dbReference>
<sequence>MKFPDLYASVYSVLNIPGNFYETVNRIVTTIMHPTIEVLLHGLNSTKGEIKFEFNWLDVKGKIGCYLIPSIGFGIFKTKQFMFSLRIPMHNIPLSVLSVCSSTEPRQCNKFVTSILKLRTIYKTGDTYSDYKTWDDISKETGLLIYKRYPMNTFDEYKRSNEAICVNEHKGSTYTVTEVGMFTSDGLEAIYEFSTNKSMNGTLKFNYKNDAQSKCRVDIIQDCRRKNDAKIHLNEDQIAKFK</sequence>
<keyword evidence="2" id="KW-1185">Reference proteome</keyword>
<evidence type="ECO:0000313" key="2">
    <source>
        <dbReference type="Proteomes" id="UP000826195"/>
    </source>
</evidence>
<accession>A0AAV7HWR5</accession>
<protein>
    <submittedName>
        <fullName evidence="1">Uncharacterized protein</fullName>
    </submittedName>
</protein>
<reference evidence="1 2" key="1">
    <citation type="journal article" date="2021" name="J. Hered.">
        <title>A chromosome-level genome assembly of the parasitoid wasp, Cotesia glomerata (Hymenoptera: Braconidae).</title>
        <authorList>
            <person name="Pinto B.J."/>
            <person name="Weis J.J."/>
            <person name="Gamble T."/>
            <person name="Ode P.J."/>
            <person name="Paul R."/>
            <person name="Zaspel J.M."/>
        </authorList>
    </citation>
    <scope>NUCLEOTIDE SEQUENCE [LARGE SCALE GENOMIC DNA]</scope>
    <source>
        <strain evidence="1">CgM1</strain>
    </source>
</reference>
<organism evidence="1 2">
    <name type="scientific">Cotesia glomerata</name>
    <name type="common">Lepidopteran parasitic wasp</name>
    <name type="synonym">Apanteles glomeratus</name>
    <dbReference type="NCBI Taxonomy" id="32391"/>
    <lineage>
        <taxon>Eukaryota</taxon>
        <taxon>Metazoa</taxon>
        <taxon>Ecdysozoa</taxon>
        <taxon>Arthropoda</taxon>
        <taxon>Hexapoda</taxon>
        <taxon>Insecta</taxon>
        <taxon>Pterygota</taxon>
        <taxon>Neoptera</taxon>
        <taxon>Endopterygota</taxon>
        <taxon>Hymenoptera</taxon>
        <taxon>Apocrita</taxon>
        <taxon>Ichneumonoidea</taxon>
        <taxon>Braconidae</taxon>
        <taxon>Microgastrinae</taxon>
        <taxon>Cotesia</taxon>
    </lineage>
</organism>
<dbReference type="InterPro" id="IPR008929">
    <property type="entry name" value="Chondroitin_lyas"/>
</dbReference>
<gene>
    <name evidence="1" type="ORF">KQX54_017242</name>
</gene>